<proteinExistence type="inferred from homology"/>
<accession>A0A0R2BHZ1</accession>
<dbReference type="InterPro" id="IPR038729">
    <property type="entry name" value="Rad50/SbcC_AAA"/>
</dbReference>
<feature type="coiled-coil region" evidence="4">
    <location>
        <begin position="548"/>
        <end position="582"/>
    </location>
</feature>
<feature type="coiled-coil region" evidence="4">
    <location>
        <begin position="184"/>
        <end position="298"/>
    </location>
</feature>
<comment type="subunit">
    <text evidence="2">Heterodimer of SbcC and SbcD.</text>
</comment>
<dbReference type="Pfam" id="PF13476">
    <property type="entry name" value="AAA_23"/>
    <property type="match status" value="1"/>
</dbReference>
<organism evidence="6 7">
    <name type="scientific">Lapidilactobacillus dextrinicus DSM 20335</name>
    <dbReference type="NCBI Taxonomy" id="1423738"/>
    <lineage>
        <taxon>Bacteria</taxon>
        <taxon>Bacillati</taxon>
        <taxon>Bacillota</taxon>
        <taxon>Bacilli</taxon>
        <taxon>Lactobacillales</taxon>
        <taxon>Lactobacillaceae</taxon>
        <taxon>Lapidilactobacillus</taxon>
    </lineage>
</organism>
<feature type="domain" description="Rad50/SbcC-type AAA" evidence="5">
    <location>
        <begin position="5"/>
        <end position="219"/>
    </location>
</feature>
<dbReference type="SUPFAM" id="SSF52540">
    <property type="entry name" value="P-loop containing nucleoside triphosphate hydrolases"/>
    <property type="match status" value="2"/>
</dbReference>
<dbReference type="EMBL" id="AYYK01000008">
    <property type="protein sequence ID" value="KRM78903.1"/>
    <property type="molecule type" value="Genomic_DNA"/>
</dbReference>
<comment type="caution">
    <text evidence="6">The sequence shown here is derived from an EMBL/GenBank/DDBJ whole genome shotgun (WGS) entry which is preliminary data.</text>
</comment>
<evidence type="ECO:0000256" key="4">
    <source>
        <dbReference type="SAM" id="Coils"/>
    </source>
</evidence>
<keyword evidence="4" id="KW-0175">Coiled coil</keyword>
<reference evidence="6 7" key="1">
    <citation type="journal article" date="2015" name="Genome Announc.">
        <title>Expanding the biotechnology potential of lactobacilli through comparative genomics of 213 strains and associated genera.</title>
        <authorList>
            <person name="Sun Z."/>
            <person name="Harris H.M."/>
            <person name="McCann A."/>
            <person name="Guo C."/>
            <person name="Argimon S."/>
            <person name="Zhang W."/>
            <person name="Yang X."/>
            <person name="Jeffery I.B."/>
            <person name="Cooney J.C."/>
            <person name="Kagawa T.F."/>
            <person name="Liu W."/>
            <person name="Song Y."/>
            <person name="Salvetti E."/>
            <person name="Wrobel A."/>
            <person name="Rasinkangas P."/>
            <person name="Parkhill J."/>
            <person name="Rea M.C."/>
            <person name="O'Sullivan O."/>
            <person name="Ritari J."/>
            <person name="Douillard F.P."/>
            <person name="Paul Ross R."/>
            <person name="Yang R."/>
            <person name="Briner A.E."/>
            <person name="Felis G.E."/>
            <person name="de Vos W.M."/>
            <person name="Barrangou R."/>
            <person name="Klaenhammer T.R."/>
            <person name="Caufield P.W."/>
            <person name="Cui Y."/>
            <person name="Zhang H."/>
            <person name="O'Toole P.W."/>
        </authorList>
    </citation>
    <scope>NUCLEOTIDE SEQUENCE [LARGE SCALE GENOMIC DNA]</scope>
    <source>
        <strain evidence="6 7">DSM 20335</strain>
    </source>
</reference>
<keyword evidence="7" id="KW-1185">Reference proteome</keyword>
<dbReference type="PATRIC" id="fig|1423738.3.peg.56"/>
<evidence type="ECO:0000313" key="7">
    <source>
        <dbReference type="Proteomes" id="UP000051813"/>
    </source>
</evidence>
<feature type="coiled-coil region" evidence="4">
    <location>
        <begin position="786"/>
        <end position="843"/>
    </location>
</feature>
<dbReference type="GO" id="GO:0004527">
    <property type="term" value="F:exonuclease activity"/>
    <property type="evidence" value="ECO:0007669"/>
    <property type="project" value="UniProtKB-KW"/>
</dbReference>
<dbReference type="Gene3D" id="3.40.50.300">
    <property type="entry name" value="P-loop containing nucleotide triphosphate hydrolases"/>
    <property type="match status" value="2"/>
</dbReference>
<dbReference type="Proteomes" id="UP000051813">
    <property type="component" value="Unassembled WGS sequence"/>
</dbReference>
<dbReference type="GO" id="GO:0006302">
    <property type="term" value="P:double-strand break repair"/>
    <property type="evidence" value="ECO:0007669"/>
    <property type="project" value="InterPro"/>
</dbReference>
<evidence type="ECO:0000256" key="2">
    <source>
        <dbReference type="ARBA" id="ARBA00011322"/>
    </source>
</evidence>
<evidence type="ECO:0000256" key="1">
    <source>
        <dbReference type="ARBA" id="ARBA00006930"/>
    </source>
</evidence>
<keyword evidence="6" id="KW-0269">Exonuclease</keyword>
<dbReference type="InterPro" id="IPR027417">
    <property type="entry name" value="P-loop_NTPase"/>
</dbReference>
<evidence type="ECO:0000256" key="3">
    <source>
        <dbReference type="ARBA" id="ARBA00013368"/>
    </source>
</evidence>
<feature type="coiled-coil region" evidence="4">
    <location>
        <begin position="325"/>
        <end position="434"/>
    </location>
</feature>
<dbReference type="OrthoDB" id="9795626at2"/>
<sequence>MRPLQLKLNYFGPYRQQIIDFTKFDRTSMFLISGPTGAGKSTIFDGLVFALYDKASGSQRDPKEFRSDFATIHDETSVELTFTHRGHYYQLIRKPKQTLAKKRGQGTTEQPPQIELTIYVDETPTQEIKQLTKIDQANKYLADLLQLNAAQFRQIVLLPQGEFRQFLNGDSNQKEAVLRNLFQTQRYEQWVKQLQTQYKQLKDDNGQRQQKIQTLLQQVNWLPTLASDDQVSVTEQLDLLQQQTDQMKAKESEQQAQAARLKKELEQQQAELTQRQYIKTLFEQQQEAQNTLATLQQQTPKITQMQQQLNQLKWAQDNQQHYQSLQQVTAEFTQAKAQLATAKDSAQIIKQQQALLQQTAAELQTHEKEQQELQTQLIQYADLIPKYQQVTKLQQAKQQLAQEITQQQQQHQQTNEQLQTVQRQVKELSELQEQTADLYLQQRQLDQSADQLKKLQELVNQATDFYQQISVINKELTTQQQHVQVATERQSKIQTDYRQVKSNYAAQQIAILQRDLLPNEPCPVCGSRDHSQIKLVQNDAPIVSEELLDEMDQQRQAVEKEVATLESSITTLQNSSQQLQQKYEDTWQQIVQQTADTNMATLDEVRQFLTLNLKERDKEQAKLSQKQAEITAQQQKLTEYKEQSQQLTAKSQALQVQINDQQRQLAIVETQFQDLQQQLPTEFTSSAELTDFLTSTKQKVAEFKKQQMTLQQQLQQNQQQQTENKTDQRHYQQQIETDQTKIEQLQTEMTTIFNQNWPTLSFKAQCDQYERILTQLDQQADLVAQIEQYQQQIVSQQAVLQRLKQQLKDYQEIPDLKQLQQQIKQIQSEQSTVQEQVGQLKNQISQQIKITENVKELISDIVDITPLQELSELARGNGSQKLGLERYVLQTYLTQVLLVANQRLAKLTKGRYRLALAEELGSARKNSGLELNVFDDYVGDYRSVRTLSGGESFIAALALALALGEVVQQQTGAIEINALFIDEGFGSLDEEALNTAIEALMSLESQQRMIGIISHVRELQAQIPAQLKVISHGNGESSIQYQVDED</sequence>
<dbReference type="RefSeq" id="WP_057756256.1">
    <property type="nucleotide sequence ID" value="NZ_AYYK01000008.1"/>
</dbReference>
<evidence type="ECO:0000259" key="5">
    <source>
        <dbReference type="Pfam" id="PF13476"/>
    </source>
</evidence>
<feature type="coiled-coil region" evidence="4">
    <location>
        <begin position="616"/>
        <end position="748"/>
    </location>
</feature>
<dbReference type="STRING" id="1423738.FC84_GL000056"/>
<keyword evidence="6" id="KW-0540">Nuclease</keyword>
<dbReference type="AlphaFoldDB" id="A0A0R2BHZ1"/>
<name>A0A0R2BHZ1_9LACO</name>
<dbReference type="GO" id="GO:0016887">
    <property type="term" value="F:ATP hydrolysis activity"/>
    <property type="evidence" value="ECO:0007669"/>
    <property type="project" value="InterPro"/>
</dbReference>
<dbReference type="Pfam" id="PF13558">
    <property type="entry name" value="SbcC_Walker_B"/>
    <property type="match status" value="1"/>
</dbReference>
<gene>
    <name evidence="6" type="ORF">FC84_GL000056</name>
</gene>
<dbReference type="PANTHER" id="PTHR32114:SF2">
    <property type="entry name" value="ABC TRANSPORTER ABCH.3"/>
    <property type="match status" value="1"/>
</dbReference>
<evidence type="ECO:0000313" key="6">
    <source>
        <dbReference type="EMBL" id="KRM78903.1"/>
    </source>
</evidence>
<comment type="similarity">
    <text evidence="1">Belongs to the SMC family. SbcC subfamily.</text>
</comment>
<dbReference type="PANTHER" id="PTHR32114">
    <property type="entry name" value="ABC TRANSPORTER ABCH.3"/>
    <property type="match status" value="1"/>
</dbReference>
<protein>
    <recommendedName>
        <fullName evidence="3">Nuclease SbcCD subunit C</fullName>
    </recommendedName>
</protein>
<keyword evidence="6" id="KW-0378">Hydrolase</keyword>